<name>A0A7S3QJK7_9STRA</name>
<sequence length="133" mass="15435">MPSLSFPRIFFTRWLMLLLVVLLPFVKCWQSSSFLLSSSLQQRLHCRHGHSDTTLYSVKFKCKANNEDDESLKKESTYKPPVFSNSFKKHLEKVKGTFPDNDEEGIECTGEPAMDPSRMVMDDRIDSEYLSDF</sequence>
<evidence type="ECO:0000313" key="3">
    <source>
        <dbReference type="EMBL" id="CAE0479289.1"/>
    </source>
</evidence>
<proteinExistence type="predicted"/>
<dbReference type="AlphaFoldDB" id="A0A7S3QJK7"/>
<dbReference type="EMBL" id="HBIO01031503">
    <property type="protein sequence ID" value="CAE0479289.1"/>
    <property type="molecule type" value="Transcribed_RNA"/>
</dbReference>
<reference evidence="3" key="1">
    <citation type="submission" date="2021-01" db="EMBL/GenBank/DDBJ databases">
        <authorList>
            <person name="Corre E."/>
            <person name="Pelletier E."/>
            <person name="Niang G."/>
            <person name="Scheremetjew M."/>
            <person name="Finn R."/>
            <person name="Kale V."/>
            <person name="Holt S."/>
            <person name="Cochrane G."/>
            <person name="Meng A."/>
            <person name="Brown T."/>
            <person name="Cohen L."/>
        </authorList>
    </citation>
    <scope>NUCLEOTIDE SEQUENCE</scope>
    <source>
        <strain evidence="3">MM31A-1</strain>
    </source>
</reference>
<protein>
    <submittedName>
        <fullName evidence="3">Uncharacterized protein</fullName>
    </submittedName>
</protein>
<evidence type="ECO:0000256" key="2">
    <source>
        <dbReference type="SAM" id="SignalP"/>
    </source>
</evidence>
<feature type="signal peptide" evidence="2">
    <location>
        <begin position="1"/>
        <end position="28"/>
    </location>
</feature>
<gene>
    <name evidence="3" type="ORF">CDEB00056_LOCUS24143</name>
</gene>
<evidence type="ECO:0000256" key="1">
    <source>
        <dbReference type="SAM" id="MobiDB-lite"/>
    </source>
</evidence>
<organism evidence="3">
    <name type="scientific">Chaetoceros debilis</name>
    <dbReference type="NCBI Taxonomy" id="122233"/>
    <lineage>
        <taxon>Eukaryota</taxon>
        <taxon>Sar</taxon>
        <taxon>Stramenopiles</taxon>
        <taxon>Ochrophyta</taxon>
        <taxon>Bacillariophyta</taxon>
        <taxon>Coscinodiscophyceae</taxon>
        <taxon>Chaetocerotophycidae</taxon>
        <taxon>Chaetocerotales</taxon>
        <taxon>Chaetocerotaceae</taxon>
        <taxon>Chaetoceros</taxon>
    </lineage>
</organism>
<accession>A0A7S3QJK7</accession>
<feature type="chain" id="PRO_5031377253" evidence="2">
    <location>
        <begin position="29"/>
        <end position="133"/>
    </location>
</feature>
<keyword evidence="2" id="KW-0732">Signal</keyword>
<feature type="region of interest" description="Disordered" evidence="1">
    <location>
        <begin position="96"/>
        <end position="119"/>
    </location>
</feature>